<dbReference type="AlphaFoldDB" id="A0A9D1Z0P3"/>
<dbReference type="InterPro" id="IPR029058">
    <property type="entry name" value="AB_hydrolase_fold"/>
</dbReference>
<dbReference type="GO" id="GO:0016020">
    <property type="term" value="C:membrane"/>
    <property type="evidence" value="ECO:0007669"/>
    <property type="project" value="TreeGrafter"/>
</dbReference>
<dbReference type="EC" id="3.2.1.52" evidence="3"/>
<dbReference type="Pfam" id="PF02838">
    <property type="entry name" value="Glyco_hydro_20b"/>
    <property type="match status" value="1"/>
</dbReference>
<feature type="chain" id="PRO_5039139640" description="beta-N-acetylhexosaminidase" evidence="9">
    <location>
        <begin position="23"/>
        <end position="945"/>
    </location>
</feature>
<dbReference type="Pfam" id="PF22244">
    <property type="entry name" value="GCE_fung"/>
    <property type="match status" value="1"/>
</dbReference>
<dbReference type="InterPro" id="IPR054579">
    <property type="entry name" value="GCE-like_dom"/>
</dbReference>
<dbReference type="InterPro" id="IPR015883">
    <property type="entry name" value="Glyco_hydro_20_cat"/>
</dbReference>
<evidence type="ECO:0000256" key="5">
    <source>
        <dbReference type="ARBA" id="ARBA00022729"/>
    </source>
</evidence>
<dbReference type="GO" id="GO:0004563">
    <property type="term" value="F:beta-N-acetylhexosaminidase activity"/>
    <property type="evidence" value="ECO:0007669"/>
    <property type="project" value="UniProtKB-EC"/>
</dbReference>
<keyword evidence="5 9" id="KW-0732">Signal</keyword>
<evidence type="ECO:0000256" key="8">
    <source>
        <dbReference type="PIRSR" id="PIRSR625705-1"/>
    </source>
</evidence>
<dbReference type="PANTHER" id="PTHR22600">
    <property type="entry name" value="BETA-HEXOSAMINIDASE"/>
    <property type="match status" value="1"/>
</dbReference>
<feature type="domain" description="Glycoside hydrolase family 20 catalytic" evidence="10">
    <location>
        <begin position="172"/>
        <end position="519"/>
    </location>
</feature>
<evidence type="ECO:0000259" key="12">
    <source>
        <dbReference type="Pfam" id="PF22244"/>
    </source>
</evidence>
<evidence type="ECO:0000259" key="11">
    <source>
        <dbReference type="Pfam" id="PF02838"/>
    </source>
</evidence>
<dbReference type="Gene3D" id="3.30.379.10">
    <property type="entry name" value="Chitobiase/beta-hexosaminidase domain 2-like"/>
    <property type="match status" value="1"/>
</dbReference>
<feature type="active site" description="Proton donor" evidence="8">
    <location>
        <position position="348"/>
    </location>
</feature>
<evidence type="ECO:0000256" key="9">
    <source>
        <dbReference type="SAM" id="SignalP"/>
    </source>
</evidence>
<dbReference type="InterPro" id="IPR025705">
    <property type="entry name" value="Beta_hexosaminidase_sua/sub"/>
</dbReference>
<dbReference type="CDD" id="cd06563">
    <property type="entry name" value="GH20_chitobiase-like"/>
    <property type="match status" value="1"/>
</dbReference>
<evidence type="ECO:0000259" key="10">
    <source>
        <dbReference type="Pfam" id="PF00728"/>
    </source>
</evidence>
<reference evidence="13" key="1">
    <citation type="journal article" date="2021" name="PeerJ">
        <title>Extensive microbial diversity within the chicken gut microbiome revealed by metagenomics and culture.</title>
        <authorList>
            <person name="Gilroy R."/>
            <person name="Ravi A."/>
            <person name="Getino M."/>
            <person name="Pursley I."/>
            <person name="Horton D.L."/>
            <person name="Alikhan N.F."/>
            <person name="Baker D."/>
            <person name="Gharbi K."/>
            <person name="Hall N."/>
            <person name="Watson M."/>
            <person name="Adriaenssens E.M."/>
            <person name="Foster-Nyarko E."/>
            <person name="Jarju S."/>
            <person name="Secka A."/>
            <person name="Antonio M."/>
            <person name="Oren A."/>
            <person name="Chaudhuri R.R."/>
            <person name="La Ragione R."/>
            <person name="Hildebrand F."/>
            <person name="Pallen M.J."/>
        </authorList>
    </citation>
    <scope>NUCLEOTIDE SEQUENCE</scope>
    <source>
        <strain evidence="13">5134</strain>
    </source>
</reference>
<keyword evidence="4" id="KW-0719">Serine esterase</keyword>
<proteinExistence type="inferred from homology"/>
<dbReference type="InterPro" id="IPR017853">
    <property type="entry name" value="GH"/>
</dbReference>
<feature type="signal peptide" evidence="9">
    <location>
        <begin position="1"/>
        <end position="22"/>
    </location>
</feature>
<feature type="domain" description="Beta-hexosaminidase bacterial type N-terminal" evidence="11">
    <location>
        <begin position="24"/>
        <end position="168"/>
    </location>
</feature>
<sequence>MNKLRCLALTLACCLGWGVAGAVDLVPQPGLVEESTEKVPLDSKIAVYAETKALESVAQIWIESLHKPYAPGCTETAAGFRRIVSETTLPEISLSTKARKADIRLALDPALDGEEYLLEISKRGIRVCGGSASGVQWGLQTLSQILIARANAWSGSGRLEVPVLRIVDKPRFAYRGAMLDCSRHFFSVEEVKSFLDVMLLHKLNTFHWHLTDDQGWRIEIKKYPLLTQVGSIRKETLIGHIQRSKQYDGTPYGGYYTQDQIREVVAYAADRGITIIPEIDMPGHMQAALTAYPHLGCRGEGYEVRTTWGISSEVVCLGNEAVYRFFEEVLDEVAALFPGPYIHIGGDEVKPDNWKQCAKCQNRMRELGLESERQLQGLLVARMEKHLQPKGKRILGWDEILTAGVTSDAIVMSWRGASGGVKAASRGNDVVMAPNTYFYLDYYQTTDPQGNKEPLAIGGSLPMEKCYSFDPFAGLDADTERHILGIQANLWSEYIDTFDKVQYMLLPRLAALSEIAWSAKRDDYDSFLARLRSGLIPSYHYFGLIYAPYAFTKANFEESRIKPYELPDVLTRENGQRVGTARQWERSRRPELLSLFQRKMYGTLPGTDVRMSSKCVEESSSALHGKATRRQIELTFTRNGVARKVLLLVYLPNGSEKPVPCFLGFNFQGNQTVSSDPAVIASQYSEYPVGNKSSRWDLESIIDAGYALVTAHYYDLFFDAENGDFEGKYPKSMLALFGKTSSADVAGDEGRAISVWAWGYSRVLDYLAAGEPRIDASRVAVMGHSRLGKAALWAGANDPRFAMVVSNDSGCCGAALSKRRIGEDLHRILRFRHWFCKDFDIYTDNEEALPFDQHELLALIAPRPLYVASAAGDIWADPRGEFLALTEASRVYALYGKDVLDPAVEPVVGEPLSASCVGYHVREGKHDVTSFDWQCFIRFADKWLK</sequence>
<evidence type="ECO:0000256" key="7">
    <source>
        <dbReference type="ARBA" id="ARBA00023295"/>
    </source>
</evidence>
<dbReference type="Proteomes" id="UP000886844">
    <property type="component" value="Unassembled WGS sequence"/>
</dbReference>
<comment type="similarity">
    <text evidence="2">Belongs to the glycosyl hydrolase 20 family.</text>
</comment>
<dbReference type="PANTHER" id="PTHR22600:SF57">
    <property type="entry name" value="BETA-N-ACETYLHEXOSAMINIDASE"/>
    <property type="match status" value="1"/>
</dbReference>
<dbReference type="GO" id="GO:0030203">
    <property type="term" value="P:glycosaminoglycan metabolic process"/>
    <property type="evidence" value="ECO:0007669"/>
    <property type="project" value="TreeGrafter"/>
</dbReference>
<evidence type="ECO:0000313" key="14">
    <source>
        <dbReference type="Proteomes" id="UP000886844"/>
    </source>
</evidence>
<evidence type="ECO:0000256" key="4">
    <source>
        <dbReference type="ARBA" id="ARBA00022487"/>
    </source>
</evidence>
<reference evidence="13" key="2">
    <citation type="submission" date="2021-04" db="EMBL/GenBank/DDBJ databases">
        <authorList>
            <person name="Gilroy R."/>
        </authorList>
    </citation>
    <scope>NUCLEOTIDE SEQUENCE</scope>
    <source>
        <strain evidence="13">5134</strain>
    </source>
</reference>
<organism evidence="13 14">
    <name type="scientific">Candidatus Alistipes intestinigallinarum</name>
    <dbReference type="NCBI Taxonomy" id="2838440"/>
    <lineage>
        <taxon>Bacteria</taxon>
        <taxon>Pseudomonadati</taxon>
        <taxon>Bacteroidota</taxon>
        <taxon>Bacteroidia</taxon>
        <taxon>Bacteroidales</taxon>
        <taxon>Rikenellaceae</taxon>
        <taxon>Alistipes</taxon>
    </lineage>
</organism>
<dbReference type="SUPFAM" id="SSF55545">
    <property type="entry name" value="beta-N-acetylhexosaminidase-like domain"/>
    <property type="match status" value="1"/>
</dbReference>
<dbReference type="SUPFAM" id="SSF51445">
    <property type="entry name" value="(Trans)glycosidases"/>
    <property type="match status" value="1"/>
</dbReference>
<gene>
    <name evidence="13" type="ORF">H9828_06310</name>
</gene>
<comment type="caution">
    <text evidence="13">The sequence shown here is derived from an EMBL/GenBank/DDBJ whole genome shotgun (WGS) entry which is preliminary data.</text>
</comment>
<dbReference type="Gene3D" id="3.40.50.1820">
    <property type="entry name" value="alpha/beta hydrolase"/>
    <property type="match status" value="1"/>
</dbReference>
<dbReference type="InterPro" id="IPR029018">
    <property type="entry name" value="Hex-like_dom2"/>
</dbReference>
<dbReference type="GO" id="GO:0052689">
    <property type="term" value="F:carboxylic ester hydrolase activity"/>
    <property type="evidence" value="ECO:0007669"/>
    <property type="project" value="UniProtKB-KW"/>
</dbReference>
<comment type="catalytic activity">
    <reaction evidence="1">
        <text>Hydrolysis of terminal non-reducing N-acetyl-D-hexosamine residues in N-acetyl-beta-D-hexosaminides.</text>
        <dbReference type="EC" id="3.2.1.52"/>
    </reaction>
</comment>
<dbReference type="SUPFAM" id="SSF53474">
    <property type="entry name" value="alpha/beta-Hydrolases"/>
    <property type="match status" value="1"/>
</dbReference>
<protein>
    <recommendedName>
        <fullName evidence="3">beta-N-acetylhexosaminidase</fullName>
        <ecNumber evidence="3">3.2.1.52</ecNumber>
    </recommendedName>
</protein>
<evidence type="ECO:0000256" key="2">
    <source>
        <dbReference type="ARBA" id="ARBA00006285"/>
    </source>
</evidence>
<dbReference type="Pfam" id="PF00728">
    <property type="entry name" value="Glyco_hydro_20"/>
    <property type="match status" value="1"/>
</dbReference>
<dbReference type="InterPro" id="IPR015882">
    <property type="entry name" value="HEX_bac_N"/>
</dbReference>
<accession>A0A9D1Z0P3</accession>
<keyword evidence="7" id="KW-0326">Glycosidase</keyword>
<evidence type="ECO:0000256" key="1">
    <source>
        <dbReference type="ARBA" id="ARBA00001231"/>
    </source>
</evidence>
<dbReference type="PRINTS" id="PR00738">
    <property type="entry name" value="GLHYDRLASE20"/>
</dbReference>
<evidence type="ECO:0000256" key="3">
    <source>
        <dbReference type="ARBA" id="ARBA00012663"/>
    </source>
</evidence>
<name>A0A9D1Z0P3_9BACT</name>
<feature type="domain" description="4-O-methyl-glucuronoyl methylesterase-like" evidence="12">
    <location>
        <begin position="752"/>
        <end position="896"/>
    </location>
</feature>
<dbReference type="EMBL" id="DXDA01000054">
    <property type="protein sequence ID" value="HIY69010.1"/>
    <property type="molecule type" value="Genomic_DNA"/>
</dbReference>
<evidence type="ECO:0000313" key="13">
    <source>
        <dbReference type="EMBL" id="HIY69010.1"/>
    </source>
</evidence>
<dbReference type="GO" id="GO:0005975">
    <property type="term" value="P:carbohydrate metabolic process"/>
    <property type="evidence" value="ECO:0007669"/>
    <property type="project" value="InterPro"/>
</dbReference>
<dbReference type="Gene3D" id="3.20.20.80">
    <property type="entry name" value="Glycosidases"/>
    <property type="match status" value="1"/>
</dbReference>
<keyword evidence="6" id="KW-0378">Hydrolase</keyword>
<evidence type="ECO:0000256" key="6">
    <source>
        <dbReference type="ARBA" id="ARBA00022801"/>
    </source>
</evidence>